<keyword evidence="1" id="KW-1133">Transmembrane helix</keyword>
<dbReference type="STRING" id="1576369.SAMN05421753_104243"/>
<dbReference type="AlphaFoldDB" id="A0A1I3EJ35"/>
<sequence length="112" mass="12362">MVRFEIERLKVNGLFVDAVSMNEQTPSKRRFRLPLVIFAVWLVTLIFATLTAQAALQMPGNKPDSITTFVRSLVSPAILFWPWVASAVIAYLIGPLAVAIAVVLSLPKPRQG</sequence>
<dbReference type="Proteomes" id="UP000199518">
    <property type="component" value="Unassembled WGS sequence"/>
</dbReference>
<feature type="transmembrane region" description="Helical" evidence="1">
    <location>
        <begin position="35"/>
        <end position="58"/>
    </location>
</feature>
<reference evidence="3" key="1">
    <citation type="submission" date="2016-10" db="EMBL/GenBank/DDBJ databases">
        <authorList>
            <person name="Varghese N."/>
            <person name="Submissions S."/>
        </authorList>
    </citation>
    <scope>NUCLEOTIDE SEQUENCE [LARGE SCALE GENOMIC DNA]</scope>
    <source>
        <strain evidence="3">DSM 26348</strain>
    </source>
</reference>
<evidence type="ECO:0000256" key="1">
    <source>
        <dbReference type="SAM" id="Phobius"/>
    </source>
</evidence>
<gene>
    <name evidence="2" type="ORF">SAMN05421753_104243</name>
</gene>
<proteinExistence type="predicted"/>
<organism evidence="2 3">
    <name type="scientific">Planctomicrobium piriforme</name>
    <dbReference type="NCBI Taxonomy" id="1576369"/>
    <lineage>
        <taxon>Bacteria</taxon>
        <taxon>Pseudomonadati</taxon>
        <taxon>Planctomycetota</taxon>
        <taxon>Planctomycetia</taxon>
        <taxon>Planctomycetales</taxon>
        <taxon>Planctomycetaceae</taxon>
        <taxon>Planctomicrobium</taxon>
    </lineage>
</organism>
<evidence type="ECO:0000313" key="3">
    <source>
        <dbReference type="Proteomes" id="UP000199518"/>
    </source>
</evidence>
<keyword evidence="1" id="KW-0472">Membrane</keyword>
<keyword evidence="1" id="KW-0812">Transmembrane</keyword>
<keyword evidence="3" id="KW-1185">Reference proteome</keyword>
<name>A0A1I3EJ35_9PLAN</name>
<evidence type="ECO:0000313" key="2">
    <source>
        <dbReference type="EMBL" id="SFH98908.1"/>
    </source>
</evidence>
<dbReference type="RefSeq" id="WP_092048649.1">
    <property type="nucleotide sequence ID" value="NZ_FOQD01000004.1"/>
</dbReference>
<dbReference type="EMBL" id="FOQD01000004">
    <property type="protein sequence ID" value="SFH98908.1"/>
    <property type="molecule type" value="Genomic_DNA"/>
</dbReference>
<protein>
    <submittedName>
        <fullName evidence="2">Uncharacterized protein</fullName>
    </submittedName>
</protein>
<feature type="transmembrane region" description="Helical" evidence="1">
    <location>
        <begin position="78"/>
        <end position="106"/>
    </location>
</feature>
<accession>A0A1I3EJ35</accession>